<name>A0A0L7MA34_PLAF4</name>
<proteinExistence type="predicted"/>
<gene>
    <name evidence="1" type="ORF">PFDG_04993</name>
</gene>
<dbReference type="InterPro" id="IPR037386">
    <property type="entry name" value="CCDC40"/>
</dbReference>
<protein>
    <submittedName>
        <fullName evidence="1">Uncharacterized protein</fullName>
    </submittedName>
</protein>
<dbReference type="KEGG" id="pfd:PFDG_04993"/>
<dbReference type="PANTHER" id="PTHR16275">
    <property type="entry name" value="COILED-COIL DOMAIN-CONTAINING PROTEIN 40"/>
    <property type="match status" value="1"/>
</dbReference>
<sequence>MPSYYKNIQLSDIYNYDICSLKKEITTFSDIYKKYNNKLLELNNIKKYSEYILANTKVGQNIMSSRVNNNETNNITHNKINKKDNLLNKMNYQINDLLNDINIKKDMILHEEREIQNKKQLIEEEKKIYYTLKMRKIKL</sequence>
<dbReference type="GO" id="GO:0005737">
    <property type="term" value="C:cytoplasm"/>
    <property type="evidence" value="ECO:0007669"/>
    <property type="project" value="TreeGrafter"/>
</dbReference>
<dbReference type="Proteomes" id="UP000054282">
    <property type="component" value="Unassembled WGS sequence"/>
</dbReference>
<reference evidence="2" key="1">
    <citation type="submission" date="2006-09" db="EMBL/GenBank/DDBJ databases">
        <title>Annotation of Plasmodium falciparum Dd2.</title>
        <authorList>
            <consortium name="The Broad Institute Genome Sequencing Platform"/>
            <person name="Volkman S.K."/>
            <person name="Neafsey D.E."/>
            <person name="Dash A.P."/>
            <person name="Chitnis C.E."/>
            <person name="Hartl D.L."/>
            <person name="Young S.K."/>
            <person name="Zeng Q."/>
            <person name="Koehrsen M."/>
            <person name="Alvarado L."/>
            <person name="Berlin A."/>
            <person name="Borenstein D."/>
            <person name="Chapman S.B."/>
            <person name="Chen Z."/>
            <person name="Engels R."/>
            <person name="Freedman E."/>
            <person name="Gellesch M."/>
            <person name="Goldberg J."/>
            <person name="Griggs A."/>
            <person name="Gujja S."/>
            <person name="Heilman E.R."/>
            <person name="Heiman D.I."/>
            <person name="Howarth C."/>
            <person name="Jen D."/>
            <person name="Larson L."/>
            <person name="Mehta T."/>
            <person name="Neiman D."/>
            <person name="Park D."/>
            <person name="Pearson M."/>
            <person name="Roberts A."/>
            <person name="Saif S."/>
            <person name="Shea T."/>
            <person name="Shenoy N."/>
            <person name="Sisk P."/>
            <person name="Stolte C."/>
            <person name="Sykes S."/>
            <person name="Walk T."/>
            <person name="White J."/>
            <person name="Yandava C."/>
            <person name="Haas B."/>
            <person name="Henn M.R."/>
            <person name="Nusbaum C."/>
            <person name="Birren B."/>
        </authorList>
    </citation>
    <scope>NUCLEOTIDE SEQUENCE [LARGE SCALE GENOMIC DNA]</scope>
</reference>
<dbReference type="EMBL" id="GG702442">
    <property type="protein sequence ID" value="KOB89445.1"/>
    <property type="molecule type" value="Genomic_DNA"/>
</dbReference>
<organism evidence="1 2">
    <name type="scientific">Plasmodium falciparum (isolate Dd2)</name>
    <dbReference type="NCBI Taxonomy" id="57267"/>
    <lineage>
        <taxon>Eukaryota</taxon>
        <taxon>Sar</taxon>
        <taxon>Alveolata</taxon>
        <taxon>Apicomplexa</taxon>
        <taxon>Aconoidasida</taxon>
        <taxon>Haemosporida</taxon>
        <taxon>Plasmodiidae</taxon>
        <taxon>Plasmodium</taxon>
        <taxon>Plasmodium (Laverania)</taxon>
    </lineage>
</organism>
<dbReference type="PANTHER" id="PTHR16275:SF8">
    <property type="entry name" value="COILED-COIL DOMAIN-CONTAINING PROTEIN 40"/>
    <property type="match status" value="1"/>
</dbReference>
<reference evidence="2" key="2">
    <citation type="submission" date="2006-09" db="EMBL/GenBank/DDBJ databases">
        <title>The genome sequence of Plasmodium falciparum Dd2.</title>
        <authorList>
            <consortium name="The Broad Institute Genome Sequencing Platform"/>
            <person name="Birren B."/>
            <person name="Lander E."/>
            <person name="Galagan J."/>
            <person name="Nusbaum C."/>
            <person name="Devon K."/>
            <person name="Henn M."/>
            <person name="Jaffe D."/>
            <person name="Butler J."/>
            <person name="Alvarez P."/>
            <person name="Gnerre S."/>
            <person name="Grabherr M."/>
            <person name="Kleber M."/>
            <person name="Mauceli E."/>
            <person name="Brockman W."/>
            <person name="MacCallum I.A."/>
            <person name="Rounsley S."/>
            <person name="Young S."/>
            <person name="LaButti K."/>
            <person name="Pushparaj V."/>
            <person name="DeCaprio D."/>
            <person name="Crawford M."/>
            <person name="Koehrsen M."/>
            <person name="Engels R."/>
            <person name="Montgomery P."/>
            <person name="Pearson M."/>
            <person name="Howarth C."/>
            <person name="Larson L."/>
            <person name="Luoma S."/>
            <person name="White J."/>
            <person name="Kodira C."/>
            <person name="Zeng Q."/>
            <person name="O'Leary S."/>
            <person name="Yandava C."/>
            <person name="Alvarado L."/>
            <person name="Wirth D."/>
            <person name="Volkman S."/>
            <person name="Hartl D."/>
        </authorList>
    </citation>
    <scope>NUCLEOTIDE SEQUENCE [LARGE SCALE GENOMIC DNA]</scope>
</reference>
<evidence type="ECO:0000313" key="1">
    <source>
        <dbReference type="EMBL" id="KOB89445.1"/>
    </source>
</evidence>
<dbReference type="GO" id="GO:0035082">
    <property type="term" value="P:axoneme assembly"/>
    <property type="evidence" value="ECO:0007669"/>
    <property type="project" value="InterPro"/>
</dbReference>
<dbReference type="AlphaFoldDB" id="A0A0L7MA34"/>
<evidence type="ECO:0000313" key="2">
    <source>
        <dbReference type="Proteomes" id="UP000054282"/>
    </source>
</evidence>
<accession>A0A0L7MA34</accession>